<evidence type="ECO:0000256" key="6">
    <source>
        <dbReference type="ARBA" id="ARBA00022692"/>
    </source>
</evidence>
<dbReference type="STRING" id="1579979.WM2015_2118"/>
<dbReference type="PATRIC" id="fig|1579979.3.peg.2164"/>
<sequence>MDFLIASAMAQDGAPPQGGTLASLIPLILIVVIFWFLLIRPQMKRNKQHREMVSALSAGDEIITSGGMLGKITHVGDSFVTVKLADSVEIKVQKHAVAQVVPKGTIDAAG</sequence>
<gene>
    <name evidence="11" type="ORF">WM2015_2118</name>
</gene>
<keyword evidence="4" id="KW-0813">Transport</keyword>
<dbReference type="GO" id="GO:0005886">
    <property type="term" value="C:plasma membrane"/>
    <property type="evidence" value="ECO:0007669"/>
    <property type="project" value="UniProtKB-SubCell"/>
</dbReference>
<comment type="subcellular location">
    <subcellularLocation>
        <location evidence="1">Cell membrane</location>
        <topology evidence="1">Single-pass membrane protein</topology>
    </subcellularLocation>
</comment>
<keyword evidence="9" id="KW-0811">Translocation</keyword>
<accession>A0A0K0XXS5</accession>
<reference evidence="11 12" key="1">
    <citation type="submission" date="2015-07" db="EMBL/GenBank/DDBJ databases">
        <authorList>
            <person name="Noorani M."/>
        </authorList>
    </citation>
    <scope>NUCLEOTIDE SEQUENCE [LARGE SCALE GENOMIC DNA]</scope>
    <source>
        <strain evidence="11 12">KCTC 42284</strain>
    </source>
</reference>
<dbReference type="RefSeq" id="WP_049726039.1">
    <property type="nucleotide sequence ID" value="NZ_CP012154.1"/>
</dbReference>
<dbReference type="NCBIfam" id="TIGR00739">
    <property type="entry name" value="yajC"/>
    <property type="match status" value="1"/>
</dbReference>
<dbReference type="AlphaFoldDB" id="A0A0K0XXS5"/>
<name>A0A0K0XXS5_9GAMM</name>
<organism evidence="11 12">
    <name type="scientific">Wenzhouxiangella marina</name>
    <dbReference type="NCBI Taxonomy" id="1579979"/>
    <lineage>
        <taxon>Bacteria</taxon>
        <taxon>Pseudomonadati</taxon>
        <taxon>Pseudomonadota</taxon>
        <taxon>Gammaproteobacteria</taxon>
        <taxon>Chromatiales</taxon>
        <taxon>Wenzhouxiangellaceae</taxon>
        <taxon>Wenzhouxiangella</taxon>
    </lineage>
</organism>
<dbReference type="SMART" id="SM01323">
    <property type="entry name" value="YajC"/>
    <property type="match status" value="1"/>
</dbReference>
<evidence type="ECO:0000313" key="11">
    <source>
        <dbReference type="EMBL" id="AKS42483.1"/>
    </source>
</evidence>
<dbReference type="Pfam" id="PF02699">
    <property type="entry name" value="YajC"/>
    <property type="match status" value="1"/>
</dbReference>
<keyword evidence="12" id="KW-1185">Reference proteome</keyword>
<keyword evidence="5" id="KW-1003">Cell membrane</keyword>
<keyword evidence="7" id="KW-0653">Protein transport</keyword>
<keyword evidence="10" id="KW-0472">Membrane</keyword>
<dbReference type="PANTHER" id="PTHR33909:SF1">
    <property type="entry name" value="SEC TRANSLOCON ACCESSORY COMPLEX SUBUNIT YAJC"/>
    <property type="match status" value="1"/>
</dbReference>
<protein>
    <recommendedName>
        <fullName evidence="3">Sec translocon accessory complex subunit YajC</fullName>
    </recommendedName>
</protein>
<evidence type="ECO:0000313" key="12">
    <source>
        <dbReference type="Proteomes" id="UP000066624"/>
    </source>
</evidence>
<keyword evidence="6" id="KW-0812">Transmembrane</keyword>
<dbReference type="OrthoDB" id="9811406at2"/>
<evidence type="ECO:0000256" key="3">
    <source>
        <dbReference type="ARBA" id="ARBA00014962"/>
    </source>
</evidence>
<evidence type="ECO:0000256" key="10">
    <source>
        <dbReference type="ARBA" id="ARBA00023136"/>
    </source>
</evidence>
<dbReference type="PANTHER" id="PTHR33909">
    <property type="entry name" value="SEC TRANSLOCON ACCESSORY COMPLEX SUBUNIT YAJC"/>
    <property type="match status" value="1"/>
</dbReference>
<evidence type="ECO:0000256" key="7">
    <source>
        <dbReference type="ARBA" id="ARBA00022927"/>
    </source>
</evidence>
<evidence type="ECO:0000256" key="2">
    <source>
        <dbReference type="ARBA" id="ARBA00006742"/>
    </source>
</evidence>
<keyword evidence="8" id="KW-1133">Transmembrane helix</keyword>
<dbReference type="KEGG" id="wma:WM2015_2118"/>
<dbReference type="EMBL" id="CP012154">
    <property type="protein sequence ID" value="AKS42483.1"/>
    <property type="molecule type" value="Genomic_DNA"/>
</dbReference>
<dbReference type="GO" id="GO:0015031">
    <property type="term" value="P:protein transport"/>
    <property type="evidence" value="ECO:0007669"/>
    <property type="project" value="UniProtKB-KW"/>
</dbReference>
<evidence type="ECO:0000256" key="9">
    <source>
        <dbReference type="ARBA" id="ARBA00023010"/>
    </source>
</evidence>
<dbReference type="Proteomes" id="UP000066624">
    <property type="component" value="Chromosome"/>
</dbReference>
<evidence type="ECO:0000256" key="4">
    <source>
        <dbReference type="ARBA" id="ARBA00022448"/>
    </source>
</evidence>
<proteinExistence type="inferred from homology"/>
<dbReference type="PRINTS" id="PR01853">
    <property type="entry name" value="YAJCTRNLCASE"/>
</dbReference>
<evidence type="ECO:0000256" key="5">
    <source>
        <dbReference type="ARBA" id="ARBA00022475"/>
    </source>
</evidence>
<dbReference type="InterPro" id="IPR003849">
    <property type="entry name" value="Preprotein_translocase_YajC"/>
</dbReference>
<evidence type="ECO:0000256" key="8">
    <source>
        <dbReference type="ARBA" id="ARBA00022989"/>
    </source>
</evidence>
<comment type="similarity">
    <text evidence="2">Belongs to the YajC family.</text>
</comment>
<evidence type="ECO:0000256" key="1">
    <source>
        <dbReference type="ARBA" id="ARBA00004162"/>
    </source>
</evidence>